<name>A0A7Z9BUY5_9CYAN</name>
<proteinExistence type="predicted"/>
<feature type="transmembrane region" description="Helical" evidence="1">
    <location>
        <begin position="6"/>
        <end position="24"/>
    </location>
</feature>
<dbReference type="AlphaFoldDB" id="A0A7Z9BUY5"/>
<dbReference type="OrthoDB" id="456146at2"/>
<evidence type="ECO:0000256" key="1">
    <source>
        <dbReference type="SAM" id="Phobius"/>
    </source>
</evidence>
<evidence type="ECO:0000313" key="2">
    <source>
        <dbReference type="EMBL" id="VXD21903.1"/>
    </source>
</evidence>
<comment type="caution">
    <text evidence="2">The sequence shown here is derived from an EMBL/GenBank/DDBJ whole genome shotgun (WGS) entry which is preliminary data.</text>
</comment>
<keyword evidence="1" id="KW-0472">Membrane</keyword>
<sequence length="176" mass="19751">MPIDLPWALVFVIIAGLIPALKTINNNPISPRQNLLQQSTSVTIAKNAASMFSDVRLVSVGEGSVVRYFIEGKVKNTSSIPMRSPKVIYREYQQQNDQLVELETLEATVNPTELQPGETGIFGHRVNSPSEVILIDSLISLDREKIEVNECYANNLERRELCRRQLNPQGVYSLLQ</sequence>
<evidence type="ECO:0000313" key="3">
    <source>
        <dbReference type="Proteomes" id="UP000182190"/>
    </source>
</evidence>
<organism evidence="2 3">
    <name type="scientific">Planktothrix paucivesiculata PCC 9631</name>
    <dbReference type="NCBI Taxonomy" id="671071"/>
    <lineage>
        <taxon>Bacteria</taxon>
        <taxon>Bacillati</taxon>
        <taxon>Cyanobacteriota</taxon>
        <taxon>Cyanophyceae</taxon>
        <taxon>Oscillatoriophycideae</taxon>
        <taxon>Oscillatoriales</taxon>
        <taxon>Microcoleaceae</taxon>
        <taxon>Planktothrix</taxon>
    </lineage>
</organism>
<dbReference type="RefSeq" id="WP_083620024.1">
    <property type="nucleotide sequence ID" value="NZ_LR735013.1"/>
</dbReference>
<dbReference type="EMBL" id="CZCS02000202">
    <property type="protein sequence ID" value="VXD21903.1"/>
    <property type="molecule type" value="Genomic_DNA"/>
</dbReference>
<keyword evidence="3" id="KW-1185">Reference proteome</keyword>
<protein>
    <submittedName>
        <fullName evidence="2">Uncharacterized protein</fullName>
    </submittedName>
</protein>
<keyword evidence="1" id="KW-1133">Transmembrane helix</keyword>
<keyword evidence="1" id="KW-0812">Transmembrane</keyword>
<gene>
    <name evidence="2" type="ORF">PL9631_600017</name>
</gene>
<reference evidence="2" key="1">
    <citation type="submission" date="2019-10" db="EMBL/GenBank/DDBJ databases">
        <authorList>
            <consortium name="Genoscope - CEA"/>
            <person name="William W."/>
        </authorList>
    </citation>
    <scope>NUCLEOTIDE SEQUENCE [LARGE SCALE GENOMIC DNA]</scope>
    <source>
        <strain evidence="2">BBR_PRJEB10994</strain>
    </source>
</reference>
<accession>A0A7Z9BUY5</accession>
<dbReference type="Proteomes" id="UP000182190">
    <property type="component" value="Unassembled WGS sequence"/>
</dbReference>